<evidence type="ECO:0000256" key="1">
    <source>
        <dbReference type="ARBA" id="ARBA00009981"/>
    </source>
</evidence>
<dbReference type="InterPro" id="IPR036165">
    <property type="entry name" value="YefM-like_sf"/>
</dbReference>
<proteinExistence type="inferred from homology"/>
<name>A0ABU8XNZ8_9PROT</name>
<dbReference type="Gene3D" id="3.40.1620.10">
    <property type="entry name" value="YefM-like domain"/>
    <property type="match status" value="1"/>
</dbReference>
<dbReference type="SUPFAM" id="SSF143120">
    <property type="entry name" value="YefM-like"/>
    <property type="match status" value="1"/>
</dbReference>
<evidence type="ECO:0000313" key="5">
    <source>
        <dbReference type="Proteomes" id="UP001375743"/>
    </source>
</evidence>
<reference evidence="4 5" key="1">
    <citation type="submission" date="2024-01" db="EMBL/GenBank/DDBJ databases">
        <title>Multi-omics insights into the function and evolution of sodium benzoate biodegradation pathways in Benzoatithermus flavus gen. nov., sp. nov. from hot spring.</title>
        <authorList>
            <person name="Hu C.-J."/>
            <person name="Li W.-J."/>
        </authorList>
    </citation>
    <scope>NUCLEOTIDE SEQUENCE [LARGE SCALE GENOMIC DNA]</scope>
    <source>
        <strain evidence="4 5">SYSU G07066</strain>
    </source>
</reference>
<dbReference type="NCBIfam" id="TIGR01552">
    <property type="entry name" value="phd_fam"/>
    <property type="match status" value="1"/>
</dbReference>
<dbReference type="Pfam" id="PF02604">
    <property type="entry name" value="PhdYeFM_antitox"/>
    <property type="match status" value="1"/>
</dbReference>
<gene>
    <name evidence="4" type="ORF">U1T56_03015</name>
</gene>
<dbReference type="Proteomes" id="UP001375743">
    <property type="component" value="Unassembled WGS sequence"/>
</dbReference>
<keyword evidence="5" id="KW-1185">Reference proteome</keyword>
<organism evidence="4 5">
    <name type="scientific">Benzoatithermus flavus</name>
    <dbReference type="NCBI Taxonomy" id="3108223"/>
    <lineage>
        <taxon>Bacteria</taxon>
        <taxon>Pseudomonadati</taxon>
        <taxon>Pseudomonadota</taxon>
        <taxon>Alphaproteobacteria</taxon>
        <taxon>Geminicoccales</taxon>
        <taxon>Geminicoccaceae</taxon>
        <taxon>Benzoatithermus</taxon>
    </lineage>
</organism>
<comment type="caution">
    <text evidence="4">The sequence shown here is derived from an EMBL/GenBank/DDBJ whole genome shotgun (WGS) entry which is preliminary data.</text>
</comment>
<dbReference type="EMBL" id="JBBLZC010000002">
    <property type="protein sequence ID" value="MEK0082109.1"/>
    <property type="molecule type" value="Genomic_DNA"/>
</dbReference>
<accession>A0ABU8XNZ8</accession>
<comment type="function">
    <text evidence="2">Antitoxin component of a type II toxin-antitoxin (TA) system.</text>
</comment>
<evidence type="ECO:0000256" key="2">
    <source>
        <dbReference type="RuleBase" id="RU362080"/>
    </source>
</evidence>
<comment type="similarity">
    <text evidence="1 2">Belongs to the phD/YefM antitoxin family.</text>
</comment>
<sequence length="100" mass="11302">MDREAHGTIEVGTKEAKARLPELIEKVEAGETVVITHHGQCVARLVAEPDISRQREVEAPDATLAERDRRLRALFEKWEQEPPAGTWGDDDMHDEHGIPR</sequence>
<evidence type="ECO:0000256" key="3">
    <source>
        <dbReference type="SAM" id="MobiDB-lite"/>
    </source>
</evidence>
<protein>
    <recommendedName>
        <fullName evidence="2">Antitoxin</fullName>
    </recommendedName>
</protein>
<feature type="region of interest" description="Disordered" evidence="3">
    <location>
        <begin position="77"/>
        <end position="100"/>
    </location>
</feature>
<dbReference type="RefSeq" id="WP_418158137.1">
    <property type="nucleotide sequence ID" value="NZ_JBBLZC010000002.1"/>
</dbReference>
<evidence type="ECO:0000313" key="4">
    <source>
        <dbReference type="EMBL" id="MEK0082109.1"/>
    </source>
</evidence>
<dbReference type="InterPro" id="IPR006442">
    <property type="entry name" value="Antitoxin_Phd/YefM"/>
</dbReference>